<dbReference type="AlphaFoldDB" id="K2JRF1"/>
<gene>
    <name evidence="1" type="ORF">B3C1_18221</name>
</gene>
<keyword evidence="2" id="KW-1185">Reference proteome</keyword>
<dbReference type="OrthoDB" id="7065553at2"/>
<evidence type="ECO:0000313" key="2">
    <source>
        <dbReference type="Proteomes" id="UP000006755"/>
    </source>
</evidence>
<sequence>MSRRLYLGLAVLVLVTLLWGTSTRAPDNQLLSGPWMGQAREHFLKELAQVRVLWERDGGSLVHWQGQALAVNRQGWPDRPCWQLWDKLGLPDALDGQRVSIDWQQDHCRYQLGQQGFGYWPATGQVKALQQGAQE</sequence>
<reference evidence="1 2" key="1">
    <citation type="journal article" date="2012" name="J. Bacteriol.">
        <title>Genome Sequence of Gallaecimonas xiamenensis Type Strain 3-C-1.</title>
        <authorList>
            <person name="Lai Q."/>
            <person name="Wang L."/>
            <person name="Wang W."/>
            <person name="Shao Z."/>
        </authorList>
    </citation>
    <scope>NUCLEOTIDE SEQUENCE [LARGE SCALE GENOMIC DNA]</scope>
    <source>
        <strain evidence="1 2">3-C-1</strain>
    </source>
</reference>
<organism evidence="1 2">
    <name type="scientific">Gallaecimonas xiamenensis 3-C-1</name>
    <dbReference type="NCBI Taxonomy" id="745411"/>
    <lineage>
        <taxon>Bacteria</taxon>
        <taxon>Pseudomonadati</taxon>
        <taxon>Pseudomonadota</taxon>
        <taxon>Gammaproteobacteria</taxon>
        <taxon>Enterobacterales</taxon>
        <taxon>Gallaecimonadaceae</taxon>
        <taxon>Gallaecimonas</taxon>
    </lineage>
</organism>
<dbReference type="Proteomes" id="UP000006755">
    <property type="component" value="Unassembled WGS sequence"/>
</dbReference>
<dbReference type="EMBL" id="AMRI01000038">
    <property type="protein sequence ID" value="EKE67725.1"/>
    <property type="molecule type" value="Genomic_DNA"/>
</dbReference>
<evidence type="ECO:0000313" key="1">
    <source>
        <dbReference type="EMBL" id="EKE67725.1"/>
    </source>
</evidence>
<name>K2JRF1_9GAMM</name>
<accession>K2JRF1</accession>
<protein>
    <submittedName>
        <fullName evidence="1">Uncharacterized protein</fullName>
    </submittedName>
</protein>
<proteinExistence type="predicted"/>
<comment type="caution">
    <text evidence="1">The sequence shown here is derived from an EMBL/GenBank/DDBJ whole genome shotgun (WGS) entry which is preliminary data.</text>
</comment>
<dbReference type="RefSeq" id="WP_008486651.1">
    <property type="nucleotide sequence ID" value="NZ_AMRI01000038.1"/>
</dbReference>
<dbReference type="STRING" id="745411.B3C1_18221"/>